<dbReference type="InterPro" id="IPR016161">
    <property type="entry name" value="Ald_DH/histidinol_DH"/>
</dbReference>
<name>A0ABW1QLR0_9ACTN</name>
<evidence type="ECO:0000313" key="7">
    <source>
        <dbReference type="Proteomes" id="UP001596097"/>
    </source>
</evidence>
<dbReference type="EMBL" id="JBHSQL010000009">
    <property type="protein sequence ID" value="MFC6150364.1"/>
    <property type="molecule type" value="Genomic_DNA"/>
</dbReference>
<dbReference type="RefSeq" id="WP_228552925.1">
    <property type="nucleotide sequence ID" value="NZ_JBHSQL010000009.1"/>
</dbReference>
<evidence type="ECO:0000256" key="4">
    <source>
        <dbReference type="SAM" id="MobiDB-lite"/>
    </source>
</evidence>
<evidence type="ECO:0000256" key="1">
    <source>
        <dbReference type="ARBA" id="ARBA00009986"/>
    </source>
</evidence>
<evidence type="ECO:0000313" key="6">
    <source>
        <dbReference type="EMBL" id="MFC6150364.1"/>
    </source>
</evidence>
<feature type="domain" description="Aldehyde dehydrogenase" evidence="5">
    <location>
        <begin position="28"/>
        <end position="477"/>
    </location>
</feature>
<feature type="compositionally biased region" description="Polar residues" evidence="4">
    <location>
        <begin position="1"/>
        <end position="10"/>
    </location>
</feature>
<dbReference type="PIRSF" id="PIRSF036492">
    <property type="entry name" value="ALDH"/>
    <property type="match status" value="1"/>
</dbReference>
<dbReference type="Gene3D" id="3.40.309.10">
    <property type="entry name" value="Aldehyde Dehydrogenase, Chain A, domain 2"/>
    <property type="match status" value="1"/>
</dbReference>
<proteinExistence type="inferred from homology"/>
<dbReference type="Proteomes" id="UP001596097">
    <property type="component" value="Unassembled WGS sequence"/>
</dbReference>
<dbReference type="InterPro" id="IPR016162">
    <property type="entry name" value="Ald_DH_N"/>
</dbReference>
<keyword evidence="2 3" id="KW-0560">Oxidoreductase</keyword>
<comment type="similarity">
    <text evidence="1 3">Belongs to the aldehyde dehydrogenase family.</text>
</comment>
<evidence type="ECO:0000256" key="2">
    <source>
        <dbReference type="ARBA" id="ARBA00023002"/>
    </source>
</evidence>
<evidence type="ECO:0000259" key="5">
    <source>
        <dbReference type="Pfam" id="PF00171"/>
    </source>
</evidence>
<comment type="caution">
    <text evidence="6">The sequence shown here is derived from an EMBL/GenBank/DDBJ whole genome shotgun (WGS) entry which is preliminary data.</text>
</comment>
<keyword evidence="7" id="KW-1185">Reference proteome</keyword>
<dbReference type="InterPro" id="IPR016163">
    <property type="entry name" value="Ald_DH_C"/>
</dbReference>
<accession>A0ABW1QLR0</accession>
<dbReference type="InterPro" id="IPR015590">
    <property type="entry name" value="Aldehyde_DH_dom"/>
</dbReference>
<dbReference type="SUPFAM" id="SSF53720">
    <property type="entry name" value="ALDH-like"/>
    <property type="match status" value="1"/>
</dbReference>
<dbReference type="PANTHER" id="PTHR11699">
    <property type="entry name" value="ALDEHYDE DEHYDROGENASE-RELATED"/>
    <property type="match status" value="1"/>
</dbReference>
<protein>
    <recommendedName>
        <fullName evidence="3">Aldehyde dehydrogenase</fullName>
    </recommendedName>
</protein>
<dbReference type="Gene3D" id="3.40.605.10">
    <property type="entry name" value="Aldehyde Dehydrogenase, Chain A, domain 1"/>
    <property type="match status" value="1"/>
</dbReference>
<dbReference type="CDD" id="cd07099">
    <property type="entry name" value="ALDH_DDALDH"/>
    <property type="match status" value="1"/>
</dbReference>
<organism evidence="6 7">
    <name type="scientific">Mumia xiangluensis</name>
    <dbReference type="NCBI Taxonomy" id="1678900"/>
    <lineage>
        <taxon>Bacteria</taxon>
        <taxon>Bacillati</taxon>
        <taxon>Actinomycetota</taxon>
        <taxon>Actinomycetes</taxon>
        <taxon>Propionibacteriales</taxon>
        <taxon>Nocardioidaceae</taxon>
        <taxon>Mumia</taxon>
    </lineage>
</organism>
<feature type="region of interest" description="Disordered" evidence="4">
    <location>
        <begin position="1"/>
        <end position="32"/>
    </location>
</feature>
<dbReference type="InterPro" id="IPR012394">
    <property type="entry name" value="Aldehyde_DH_NAD(P)"/>
</dbReference>
<sequence length="520" mass="54827">MATTSPMPKTSRSRKKAADAAESAAAPTTFDSLSPATGDVVGTYPLTTREEVDAAVERARAATQWWQEIGFDGRKDVLNRWKGVITRRIHQLAEVVHAETGKPHADAALEIGLAIDHIGWAAGHAKKLLGRRTVSSGMLMVNQKATIEYKALGVVGVIGPWNYPVFTPMGSIAYALAAGNTVVFKPSEYTPGVGRWLVDSFNEVVSDYPVLQLVTGLGETGAALASSKVDKVAFTGSPGTGRKVMEAAAKNLTPVVIEAGGKDSLIVDEDADIEAAADAALWAGMSNAGQTCIGTERVYVHEKVFDAFVAEITAKASTVRAGSDPEAKFGPITMPGQLPIIKRHIEDAVARGGTAVVGGPDAVGERFVQPTIITGVPEDSPAVTEETFGPTLVVNSVPSMEEAVRRTNATAYGLAGAVFGRKRAAEIAHQIRSGMTSVNSVTSFAGVPSLPFGGVGESGFGRIHGEDGLKEFTYSHAVTVQRFKPVMALTSFGRTAKEDKRFVQVLTMLHGGKALDVKDK</sequence>
<dbReference type="Pfam" id="PF00171">
    <property type="entry name" value="Aldedh"/>
    <property type="match status" value="1"/>
</dbReference>
<gene>
    <name evidence="6" type="ORF">ACFPYK_13275</name>
</gene>
<reference evidence="7" key="1">
    <citation type="journal article" date="2019" name="Int. J. Syst. Evol. Microbiol.">
        <title>The Global Catalogue of Microorganisms (GCM) 10K type strain sequencing project: providing services to taxonomists for standard genome sequencing and annotation.</title>
        <authorList>
            <consortium name="The Broad Institute Genomics Platform"/>
            <consortium name="The Broad Institute Genome Sequencing Center for Infectious Disease"/>
            <person name="Wu L."/>
            <person name="Ma J."/>
        </authorList>
    </citation>
    <scope>NUCLEOTIDE SEQUENCE [LARGE SCALE GENOMIC DNA]</scope>
    <source>
        <strain evidence="7">CGMCC 4.7198</strain>
    </source>
</reference>
<evidence type="ECO:0000256" key="3">
    <source>
        <dbReference type="PIRNR" id="PIRNR036492"/>
    </source>
</evidence>